<name>A0A2Z2I1B1_9EURY</name>
<feature type="transmembrane region" description="Helical" evidence="2">
    <location>
        <begin position="38"/>
        <end position="60"/>
    </location>
</feature>
<evidence type="ECO:0000313" key="4">
    <source>
        <dbReference type="Proteomes" id="UP000250088"/>
    </source>
</evidence>
<keyword evidence="2" id="KW-1133">Transmembrane helix</keyword>
<reference evidence="4" key="1">
    <citation type="submission" date="2017-02" db="EMBL/GenBank/DDBJ databases">
        <title>Natronthermophilus aegyptiacus gen. nov.,sp. nov., an aerobic, extremely halophilic alkalithermophilic archaeon isolated from the athalassohaline Wadi An Natrun, Egypt.</title>
        <authorList>
            <person name="Zhao B."/>
        </authorList>
    </citation>
    <scope>NUCLEOTIDE SEQUENCE [LARGE SCALE GENOMIC DNA]</scope>
    <source>
        <strain evidence="4">JW/NM-HA 15</strain>
    </source>
</reference>
<feature type="compositionally biased region" description="Acidic residues" evidence="1">
    <location>
        <begin position="1"/>
        <end position="14"/>
    </location>
</feature>
<dbReference type="AlphaFoldDB" id="A0A2Z2I1B1"/>
<evidence type="ECO:0000256" key="2">
    <source>
        <dbReference type="SAM" id="Phobius"/>
    </source>
</evidence>
<evidence type="ECO:0000313" key="3">
    <source>
        <dbReference type="EMBL" id="ARS91544.1"/>
    </source>
</evidence>
<proteinExistence type="predicted"/>
<protein>
    <submittedName>
        <fullName evidence="3">Uncharacterized protein</fullName>
    </submittedName>
</protein>
<dbReference type="KEGG" id="naj:B1756_18665"/>
<gene>
    <name evidence="3" type="ORF">B1756_18665</name>
</gene>
<dbReference type="RefSeq" id="WP_086889913.1">
    <property type="nucleotide sequence ID" value="NZ_CP019893.1"/>
</dbReference>
<evidence type="ECO:0000256" key="1">
    <source>
        <dbReference type="SAM" id="MobiDB-lite"/>
    </source>
</evidence>
<dbReference type="Proteomes" id="UP000250088">
    <property type="component" value="Chromosome"/>
</dbReference>
<accession>A0A2Z2I1B1</accession>
<keyword evidence="2" id="KW-0812">Transmembrane</keyword>
<dbReference type="InterPro" id="IPR055972">
    <property type="entry name" value="DUF7550"/>
</dbReference>
<keyword evidence="2" id="KW-0472">Membrane</keyword>
<keyword evidence="4" id="KW-1185">Reference proteome</keyword>
<organism evidence="3 4">
    <name type="scientific">Natrarchaeobaculum aegyptiacum</name>
    <dbReference type="NCBI Taxonomy" id="745377"/>
    <lineage>
        <taxon>Archaea</taxon>
        <taxon>Methanobacteriati</taxon>
        <taxon>Methanobacteriota</taxon>
        <taxon>Stenosarchaea group</taxon>
        <taxon>Halobacteria</taxon>
        <taxon>Halobacteriales</taxon>
        <taxon>Natrialbaceae</taxon>
        <taxon>Natrarchaeobaculum</taxon>
    </lineage>
</organism>
<sequence length="62" mass="6501">MTTETEEETGDDTAADVGHDLDAPRVTAPMSEYSFRSVVIGFFVLVVGVAVTFGVPLLAVGL</sequence>
<dbReference type="EMBL" id="CP019893">
    <property type="protein sequence ID" value="ARS91544.1"/>
    <property type="molecule type" value="Genomic_DNA"/>
</dbReference>
<feature type="region of interest" description="Disordered" evidence="1">
    <location>
        <begin position="1"/>
        <end position="21"/>
    </location>
</feature>
<dbReference type="Pfam" id="PF24418">
    <property type="entry name" value="DUF7550"/>
    <property type="match status" value="1"/>
</dbReference>
<dbReference type="GeneID" id="32896140"/>